<keyword evidence="5 6" id="KW-0472">Membrane</keyword>
<reference evidence="8" key="1">
    <citation type="journal article" date="2012" name="PLoS Negl. Trop. Dis.">
        <title>A systematically improved high quality genome and transcriptome of the human blood fluke Schistosoma mansoni.</title>
        <authorList>
            <person name="Protasio A.V."/>
            <person name="Tsai I.J."/>
            <person name="Babbage A."/>
            <person name="Nichol S."/>
            <person name="Hunt M."/>
            <person name="Aslett M.A."/>
            <person name="De Silva N."/>
            <person name="Velarde G.S."/>
            <person name="Anderson T.J."/>
            <person name="Clark R.C."/>
            <person name="Davidson C."/>
            <person name="Dillon G.P."/>
            <person name="Holroyd N.E."/>
            <person name="LoVerde P.T."/>
            <person name="Lloyd C."/>
            <person name="McQuillan J."/>
            <person name="Oliveira G."/>
            <person name="Otto T.D."/>
            <person name="Parker-Manuel S.J."/>
            <person name="Quail M.A."/>
            <person name="Wilson R.A."/>
            <person name="Zerlotini A."/>
            <person name="Dunne D.W."/>
            <person name="Berriman M."/>
        </authorList>
    </citation>
    <scope>NUCLEOTIDE SEQUENCE [LARGE SCALE GENOMIC DNA]</scope>
    <source>
        <strain evidence="8">Puerto Rican</strain>
    </source>
</reference>
<dbReference type="InterPro" id="IPR002293">
    <property type="entry name" value="AA/rel_permease1"/>
</dbReference>
<sequence>MSKGDSNLRVDDKEATNTIKPFRKKSPNCCGEYGRAVANGLFRKKHFKEIFHNDLSKTLTTLSLIFYGLTCMLDGGIYVSTGSVISTQTGPSAFLAYIIATFVAILNSLIYSELACHVPKDVSCHGHAYSILGELPAFVNAWSTFVDYILSVSLVARSWSNIIDTFTGNRTSSWIITTIGRLSSPNGLLSEYPDFLSTIVIFILGIFCCFGLRKNLVLTVISSAVNVGALLIATIYMFIYAKRNHYSIIYPGITTNIKYFLPYGILGLISATTISFNAFVRSSAPSSRAQEVKRPTYSLPVANVTSILIVGLVTTLSALALTLYYPWFYIDAENAFLNALKDNKESTASQFGRIFMFCLVGSGFVLGLLTSLLSPMLASINICLAMARDGFIPCIFSRVCRPFKRPLMTIIFIIIFTCLFSTIFTAQSLASFLSLGTIIAYCINAISVLCLRYRSRTNNHEDINEYNNNDVKRFENYQNAYYSKRVGEPGYIKSKIGFRLSDRMLKFINSGVPGSMVVYLISIYIILSIALIGCLTFGVTGRIATFMKIIAIVLIIILLILTIILISFIEQFKLNDANLYRIPLVPWLPCLTLTLNLLLLSQISWFSWVRYGIWMLFGLLIYFSYGIKNTNRISEENETVISSNCLSDIEYEKKSSKSNTSTDESIEFVDPIRF</sequence>
<feature type="transmembrane region" description="Helical" evidence="6">
    <location>
        <begin position="354"/>
        <end position="387"/>
    </location>
</feature>
<organism evidence="8 9">
    <name type="scientific">Schistosoma mansoni</name>
    <name type="common">Blood fluke</name>
    <dbReference type="NCBI Taxonomy" id="6183"/>
    <lineage>
        <taxon>Eukaryota</taxon>
        <taxon>Metazoa</taxon>
        <taxon>Spiralia</taxon>
        <taxon>Lophotrochozoa</taxon>
        <taxon>Platyhelminthes</taxon>
        <taxon>Trematoda</taxon>
        <taxon>Digenea</taxon>
        <taxon>Strigeidida</taxon>
        <taxon>Schistosomatoidea</taxon>
        <taxon>Schistosomatidae</taxon>
        <taxon>Schistosoma</taxon>
    </lineage>
</organism>
<keyword evidence="2" id="KW-0813">Transport</keyword>
<dbReference type="AlphaFoldDB" id="A0A3Q0KTL1"/>
<feature type="transmembrane region" description="Helical" evidence="6">
    <location>
        <begin position="516"/>
        <end position="539"/>
    </location>
</feature>
<dbReference type="Pfam" id="PF13906">
    <property type="entry name" value="AA_permease_C"/>
    <property type="match status" value="1"/>
</dbReference>
<feature type="transmembrane region" description="Helical" evidence="6">
    <location>
        <begin position="195"/>
        <end position="212"/>
    </location>
</feature>
<keyword evidence="4 6" id="KW-1133">Transmembrane helix</keyword>
<keyword evidence="3 6" id="KW-0812">Transmembrane</keyword>
<dbReference type="GO" id="GO:0015171">
    <property type="term" value="F:amino acid transmembrane transporter activity"/>
    <property type="evidence" value="ECO:0007669"/>
    <property type="project" value="TreeGrafter"/>
</dbReference>
<dbReference type="InParanoid" id="A0A3Q0KTL1"/>
<feature type="transmembrane region" description="Helical" evidence="6">
    <location>
        <begin position="545"/>
        <end position="568"/>
    </location>
</feature>
<feature type="transmembrane region" description="Helical" evidence="6">
    <location>
        <begin position="605"/>
        <end position="625"/>
    </location>
</feature>
<evidence type="ECO:0000259" key="7">
    <source>
        <dbReference type="Pfam" id="PF13906"/>
    </source>
</evidence>
<dbReference type="Gene3D" id="1.20.1740.10">
    <property type="entry name" value="Amino acid/polyamine transporter I"/>
    <property type="match status" value="2"/>
</dbReference>
<feature type="transmembrane region" description="Helical" evidence="6">
    <location>
        <begin position="301"/>
        <end position="327"/>
    </location>
</feature>
<evidence type="ECO:0000256" key="5">
    <source>
        <dbReference type="ARBA" id="ARBA00023136"/>
    </source>
</evidence>
<dbReference type="GO" id="GO:0016020">
    <property type="term" value="C:membrane"/>
    <property type="evidence" value="ECO:0007669"/>
    <property type="project" value="UniProtKB-SubCell"/>
</dbReference>
<evidence type="ECO:0000256" key="4">
    <source>
        <dbReference type="ARBA" id="ARBA00022989"/>
    </source>
</evidence>
<feature type="transmembrane region" description="Helical" evidence="6">
    <location>
        <begin position="580"/>
        <end position="599"/>
    </location>
</feature>
<dbReference type="WBParaSite" id="Smp_176930.1">
    <property type="protein sequence ID" value="Smp_176930.1"/>
    <property type="gene ID" value="Smp_176930"/>
</dbReference>
<dbReference type="Proteomes" id="UP000008854">
    <property type="component" value="Unassembled WGS sequence"/>
</dbReference>
<dbReference type="PANTHER" id="PTHR43243:SF4">
    <property type="entry name" value="CATIONIC AMINO ACID TRANSPORTER 4"/>
    <property type="match status" value="1"/>
</dbReference>
<name>A0A3Q0KTL1_SCHMA</name>
<feature type="domain" description="Cationic amino acid transporter C-terminal" evidence="7">
    <location>
        <begin position="580"/>
        <end position="629"/>
    </location>
</feature>
<evidence type="ECO:0000256" key="1">
    <source>
        <dbReference type="ARBA" id="ARBA00004141"/>
    </source>
</evidence>
<dbReference type="STRING" id="6183.A0A3Q0KTL1"/>
<feature type="transmembrane region" description="Helical" evidence="6">
    <location>
        <begin position="259"/>
        <end position="280"/>
    </location>
</feature>
<reference evidence="9" key="2">
    <citation type="submission" date="2018-12" db="UniProtKB">
        <authorList>
            <consortium name="WormBaseParasite"/>
        </authorList>
    </citation>
    <scope>IDENTIFICATION</scope>
    <source>
        <strain evidence="9">Puerto Rican</strain>
    </source>
</reference>
<dbReference type="InterPro" id="IPR029485">
    <property type="entry name" value="CAT_C"/>
</dbReference>
<feature type="transmembrane region" description="Helical" evidence="6">
    <location>
        <begin position="407"/>
        <end position="426"/>
    </location>
</feature>
<evidence type="ECO:0000256" key="2">
    <source>
        <dbReference type="ARBA" id="ARBA00022448"/>
    </source>
</evidence>
<feature type="transmembrane region" description="Helical" evidence="6">
    <location>
        <begin position="92"/>
        <end position="111"/>
    </location>
</feature>
<feature type="transmembrane region" description="Helical" evidence="6">
    <location>
        <begin position="432"/>
        <end position="451"/>
    </location>
</feature>
<feature type="transmembrane region" description="Helical" evidence="6">
    <location>
        <begin position="64"/>
        <end position="85"/>
    </location>
</feature>
<comment type="subcellular location">
    <subcellularLocation>
        <location evidence="1">Membrane</location>
        <topology evidence="1">Multi-pass membrane protein</topology>
    </subcellularLocation>
</comment>
<evidence type="ECO:0000313" key="9">
    <source>
        <dbReference type="WBParaSite" id="Smp_176930.1"/>
    </source>
</evidence>
<proteinExistence type="predicted"/>
<protein>
    <submittedName>
        <fullName evidence="9">Putative cationic amino acid transporter</fullName>
    </submittedName>
</protein>
<evidence type="ECO:0000256" key="6">
    <source>
        <dbReference type="SAM" id="Phobius"/>
    </source>
</evidence>
<evidence type="ECO:0000313" key="8">
    <source>
        <dbReference type="Proteomes" id="UP000008854"/>
    </source>
</evidence>
<evidence type="ECO:0000256" key="3">
    <source>
        <dbReference type="ARBA" id="ARBA00022692"/>
    </source>
</evidence>
<keyword evidence="8" id="KW-1185">Reference proteome</keyword>
<accession>A0A3Q0KTL1</accession>
<dbReference type="ExpressionAtlas" id="A0A3Q0KTL1">
    <property type="expression patterns" value="baseline"/>
</dbReference>
<feature type="transmembrane region" description="Helical" evidence="6">
    <location>
        <begin position="217"/>
        <end position="239"/>
    </location>
</feature>
<dbReference type="Pfam" id="PF13520">
    <property type="entry name" value="AA_permease_2"/>
    <property type="match status" value="1"/>
</dbReference>
<dbReference type="PANTHER" id="PTHR43243">
    <property type="entry name" value="INNER MEMBRANE TRANSPORTER YGJI-RELATED"/>
    <property type="match status" value="1"/>
</dbReference>